<name>A0A934QFW8_9PROT</name>
<reference evidence="1" key="1">
    <citation type="submission" date="2017-08" db="EMBL/GenBank/DDBJ databases">
        <authorList>
            <person name="Imhoff J.F."/>
            <person name="Rahn T."/>
            <person name="Kuenzel S."/>
            <person name="Neulinger S.C."/>
        </authorList>
    </citation>
    <scope>NUCLEOTIDE SEQUENCE</scope>
    <source>
        <strain evidence="1">DSM 9154</strain>
    </source>
</reference>
<dbReference type="InterPro" id="IPR012659">
    <property type="entry name" value="CHP02444"/>
</dbReference>
<proteinExistence type="predicted"/>
<keyword evidence="2" id="KW-1185">Reference proteome</keyword>
<comment type="caution">
    <text evidence="1">The sequence shown here is derived from an EMBL/GenBank/DDBJ whole genome shotgun (WGS) entry which is preliminary data.</text>
</comment>
<dbReference type="Proteomes" id="UP000778970">
    <property type="component" value="Unassembled WGS sequence"/>
</dbReference>
<dbReference type="Pfam" id="PF09523">
    <property type="entry name" value="DUF2390"/>
    <property type="match status" value="1"/>
</dbReference>
<organism evidence="1 2">
    <name type="scientific">Rhodovibrio salinarum</name>
    <dbReference type="NCBI Taxonomy" id="1087"/>
    <lineage>
        <taxon>Bacteria</taxon>
        <taxon>Pseudomonadati</taxon>
        <taxon>Pseudomonadota</taxon>
        <taxon>Alphaproteobacteria</taxon>
        <taxon>Rhodospirillales</taxon>
        <taxon>Rhodovibrionaceae</taxon>
        <taxon>Rhodovibrio</taxon>
    </lineage>
</organism>
<gene>
    <name evidence="1" type="ORF">CKO21_01375</name>
</gene>
<dbReference type="EMBL" id="NRRE01000008">
    <property type="protein sequence ID" value="MBK1695897.1"/>
    <property type="molecule type" value="Genomic_DNA"/>
</dbReference>
<evidence type="ECO:0000313" key="2">
    <source>
        <dbReference type="Proteomes" id="UP000778970"/>
    </source>
</evidence>
<accession>A0A934QFW8</accession>
<evidence type="ECO:0000313" key="1">
    <source>
        <dbReference type="EMBL" id="MBK1695897.1"/>
    </source>
</evidence>
<sequence length="255" mass="27758">MRSTSSRRSSATARWCVRRVVSGSRSGTRIRYSKGSIFWEGLGKAFRGLIEKSRVPARDWVMDTALDTPFWRFSLDLYGRPGVDAACLSLQGRHDLDVNLLLLCVWAGQTGTRLSRADVTLLADKVAAWQGEVVQSLRAVRRWLKSQDATSAITPLADAAERLRDGVKAQELAAEQLEQALLYEAVQAGGVGAPASVGPRLAMGNLDAYFACLSREPGVADAADLAQILTAAFGDRLRPLDAIWQMQDGRDVLPA</sequence>
<protein>
    <submittedName>
        <fullName evidence="1">TIGR02444 family protein</fullName>
    </submittedName>
</protein>
<reference evidence="1" key="2">
    <citation type="journal article" date="2020" name="Microorganisms">
        <title>Osmotic Adaptation and Compatible Solute Biosynthesis of Phototrophic Bacteria as Revealed from Genome Analyses.</title>
        <authorList>
            <person name="Imhoff J.F."/>
            <person name="Rahn T."/>
            <person name="Kunzel S."/>
            <person name="Keller A."/>
            <person name="Neulinger S.C."/>
        </authorList>
    </citation>
    <scope>NUCLEOTIDE SEQUENCE</scope>
    <source>
        <strain evidence="1">DSM 9154</strain>
    </source>
</reference>
<dbReference type="AlphaFoldDB" id="A0A934QFW8"/>
<dbReference type="NCBIfam" id="TIGR02444">
    <property type="entry name" value="TIGR02444 family protein"/>
    <property type="match status" value="1"/>
</dbReference>